<feature type="region of interest" description="Disordered" evidence="4">
    <location>
        <begin position="355"/>
        <end position="382"/>
    </location>
</feature>
<evidence type="ECO:0000256" key="3">
    <source>
        <dbReference type="ARBA" id="ARBA00023242"/>
    </source>
</evidence>
<proteinExistence type="inferred from homology"/>
<dbReference type="GO" id="GO:0005634">
    <property type="term" value="C:nucleus"/>
    <property type="evidence" value="ECO:0007669"/>
    <property type="project" value="UniProtKB-SubCell"/>
</dbReference>
<dbReference type="Pfam" id="PF04825">
    <property type="entry name" value="Rad21_Rec8_N"/>
    <property type="match status" value="1"/>
</dbReference>
<dbReference type="InterPro" id="IPR039781">
    <property type="entry name" value="Rad21/Rec8-like"/>
</dbReference>
<dbReference type="GO" id="GO:0003682">
    <property type="term" value="F:chromatin binding"/>
    <property type="evidence" value="ECO:0007669"/>
    <property type="project" value="TreeGrafter"/>
</dbReference>
<dbReference type="AlphaFoldDB" id="A0AAV0YKJ5"/>
<evidence type="ECO:0000256" key="2">
    <source>
        <dbReference type="ARBA" id="ARBA00009870"/>
    </source>
</evidence>
<dbReference type="PANTHER" id="PTHR12585">
    <property type="entry name" value="SCC1 / RAD21 FAMILY MEMBER"/>
    <property type="match status" value="1"/>
</dbReference>
<protein>
    <recommendedName>
        <fullName evidence="9">Sister chromatid cohesion 1 protein 1</fullName>
    </recommendedName>
</protein>
<dbReference type="Proteomes" id="UP001157006">
    <property type="component" value="Chromosome 1L"/>
</dbReference>
<evidence type="ECO:0000313" key="8">
    <source>
        <dbReference type="Proteomes" id="UP001157006"/>
    </source>
</evidence>
<evidence type="ECO:0008006" key="9">
    <source>
        <dbReference type="Google" id="ProtNLM"/>
    </source>
</evidence>
<dbReference type="SUPFAM" id="SSF46785">
    <property type="entry name" value="Winged helix' DNA-binding domain"/>
    <property type="match status" value="1"/>
</dbReference>
<accession>A0AAV0YKJ5</accession>
<evidence type="ECO:0000259" key="6">
    <source>
        <dbReference type="Pfam" id="PF04825"/>
    </source>
</evidence>
<dbReference type="Gene3D" id="1.10.10.580">
    <property type="entry name" value="Structural maintenance of chromosome 1. Chain E"/>
    <property type="match status" value="1"/>
</dbReference>
<feature type="compositionally biased region" description="Polar residues" evidence="4">
    <location>
        <begin position="439"/>
        <end position="456"/>
    </location>
</feature>
<dbReference type="InterPro" id="IPR036390">
    <property type="entry name" value="WH_DNA-bd_sf"/>
</dbReference>
<dbReference type="GO" id="GO:0008278">
    <property type="term" value="C:cohesin complex"/>
    <property type="evidence" value="ECO:0007669"/>
    <property type="project" value="InterPro"/>
</dbReference>
<evidence type="ECO:0000313" key="7">
    <source>
        <dbReference type="EMBL" id="CAI8586336.1"/>
    </source>
</evidence>
<dbReference type="EMBL" id="OX451736">
    <property type="protein sequence ID" value="CAI8586336.1"/>
    <property type="molecule type" value="Genomic_DNA"/>
</dbReference>
<dbReference type="GO" id="GO:0051754">
    <property type="term" value="P:meiotic sister chromatid cohesion, centromeric"/>
    <property type="evidence" value="ECO:0007669"/>
    <property type="project" value="EnsemblPlants"/>
</dbReference>
<dbReference type="Pfam" id="PF04824">
    <property type="entry name" value="Rad21_Rec8"/>
    <property type="match status" value="1"/>
</dbReference>
<dbReference type="PANTHER" id="PTHR12585:SF64">
    <property type="entry name" value="SISTER CHROMATID COHESION 1 PROTEIN 1"/>
    <property type="match status" value="1"/>
</dbReference>
<evidence type="ECO:0000259" key="5">
    <source>
        <dbReference type="Pfam" id="PF04824"/>
    </source>
</evidence>
<name>A0AAV0YKJ5_VICFA</name>
<evidence type="ECO:0000256" key="4">
    <source>
        <dbReference type="SAM" id="MobiDB-lite"/>
    </source>
</evidence>
<keyword evidence="8" id="KW-1185">Reference proteome</keyword>
<comment type="similarity">
    <text evidence="2">Belongs to the rad21 family.</text>
</comment>
<sequence>MFYSHQLLARKAPLGQIWMAATMHAKINRRKLNKINIAKICEEILNPSIPMALRLSGILMGGVVIVYERKVKLLYDDVSRLLVEINEAWKIKNANPTMLPKGKSKAKKAAITGDEEQMTRGEIEQSLRSNAAPTMGFQQTSFFSMRLDSVDEPNIGREEEDPMIHLHQAAPENITLIDSFQTYVEPHNRFERFDIEGDNETQLNVISGDYAEFIPVLIPSPPRPDDPKRDDITEDKHPEPPIIQQDDENMNAREEPPRRAPNKRKRGKPIEMDEEQTTIPAPRYQNWLQNTYDLVSKRGGMKKLQQRHGIMSSTKIANLMEVPLVALNEGLFSSVKKDIYYPTPLLDLWIKATQPPHDSPSARVTSHHPPEPSSISPPGVQNNDFTGYGFEEFDGKLDNLFNATAEKVRTQILENGLRVPESTLHASSRKSDGFPGGNSAISIPSTASEHGYSSQSDLERGRFRKRVHSSGKSSGGLPTVAENENLKAANFKLPRLSDIGPTPDQELLVETGPTQTQGNANLPSDKITESVHAHLKAHFSTGPDSESLDVLAIGMTKKAAAQLFYHTCVLATRDVLRVEQKEAYGPILISKGSQI</sequence>
<evidence type="ECO:0000256" key="1">
    <source>
        <dbReference type="ARBA" id="ARBA00004123"/>
    </source>
</evidence>
<dbReference type="GO" id="GO:0010032">
    <property type="term" value="P:meiotic chromosome condensation"/>
    <property type="evidence" value="ECO:0007669"/>
    <property type="project" value="EnsemblPlants"/>
</dbReference>
<feature type="region of interest" description="Disordered" evidence="4">
    <location>
        <begin position="422"/>
        <end position="481"/>
    </location>
</feature>
<feature type="domain" description="Rad21/Rec8-like protein C-terminal eukaryotic" evidence="5">
    <location>
        <begin position="542"/>
        <end position="593"/>
    </location>
</feature>
<keyword evidence="3" id="KW-0539">Nucleus</keyword>
<dbReference type="InterPro" id="IPR006910">
    <property type="entry name" value="Rad21_Rec8_N"/>
</dbReference>
<dbReference type="InterPro" id="IPR006909">
    <property type="entry name" value="Rad21/Rec8_C_eu"/>
</dbReference>
<gene>
    <name evidence="7" type="ORF">VFH_I249480</name>
</gene>
<dbReference type="InterPro" id="IPR023093">
    <property type="entry name" value="ScpA-like_C"/>
</dbReference>
<feature type="domain" description="Rad21/Rec8-like protein N-terminal" evidence="6">
    <location>
        <begin position="1"/>
        <end position="106"/>
    </location>
</feature>
<comment type="subcellular location">
    <subcellularLocation>
        <location evidence="1">Nucleus</location>
    </subcellularLocation>
</comment>
<organism evidence="7 8">
    <name type="scientific">Vicia faba</name>
    <name type="common">Broad bean</name>
    <name type="synonym">Faba vulgaris</name>
    <dbReference type="NCBI Taxonomy" id="3906"/>
    <lineage>
        <taxon>Eukaryota</taxon>
        <taxon>Viridiplantae</taxon>
        <taxon>Streptophyta</taxon>
        <taxon>Embryophyta</taxon>
        <taxon>Tracheophyta</taxon>
        <taxon>Spermatophyta</taxon>
        <taxon>Magnoliopsida</taxon>
        <taxon>eudicotyledons</taxon>
        <taxon>Gunneridae</taxon>
        <taxon>Pentapetalae</taxon>
        <taxon>rosids</taxon>
        <taxon>fabids</taxon>
        <taxon>Fabales</taxon>
        <taxon>Fabaceae</taxon>
        <taxon>Papilionoideae</taxon>
        <taxon>50 kb inversion clade</taxon>
        <taxon>NPAAA clade</taxon>
        <taxon>Hologalegina</taxon>
        <taxon>IRL clade</taxon>
        <taxon>Fabeae</taxon>
        <taxon>Vicia</taxon>
    </lineage>
</organism>
<feature type="region of interest" description="Disordered" evidence="4">
    <location>
        <begin position="216"/>
        <end position="278"/>
    </location>
</feature>
<reference evidence="7 8" key="1">
    <citation type="submission" date="2023-01" db="EMBL/GenBank/DDBJ databases">
        <authorList>
            <person name="Kreplak J."/>
        </authorList>
    </citation>
    <scope>NUCLEOTIDE SEQUENCE [LARGE SCALE GENOMIC DNA]</scope>
</reference>
<dbReference type="GO" id="GO:0051455">
    <property type="term" value="P:spindle attachment to meiosis I kinetochore"/>
    <property type="evidence" value="ECO:0007669"/>
    <property type="project" value="EnsemblPlants"/>
</dbReference>
<feature type="compositionally biased region" description="Basic and acidic residues" evidence="4">
    <location>
        <begin position="223"/>
        <end position="239"/>
    </location>
</feature>